<dbReference type="InterPro" id="IPR044880">
    <property type="entry name" value="NCX_ion-bd_dom_sf"/>
</dbReference>
<evidence type="ECO:0000256" key="6">
    <source>
        <dbReference type="SAM" id="Phobius"/>
    </source>
</evidence>
<keyword evidence="4 6" id="KW-0472">Membrane</keyword>
<gene>
    <name evidence="8" type="ORF">AKJ09_01579</name>
</gene>
<organism evidence="8 9">
    <name type="scientific">Labilithrix luteola</name>
    <dbReference type="NCBI Taxonomy" id="1391654"/>
    <lineage>
        <taxon>Bacteria</taxon>
        <taxon>Pseudomonadati</taxon>
        <taxon>Myxococcota</taxon>
        <taxon>Polyangia</taxon>
        <taxon>Polyangiales</taxon>
        <taxon>Labilitrichaceae</taxon>
        <taxon>Labilithrix</taxon>
    </lineage>
</organism>
<dbReference type="STRING" id="1391654.AKJ09_01579"/>
<feature type="transmembrane region" description="Helical" evidence="6">
    <location>
        <begin position="12"/>
        <end position="31"/>
    </location>
</feature>
<reference evidence="8 9" key="1">
    <citation type="submission" date="2015-08" db="EMBL/GenBank/DDBJ databases">
        <authorList>
            <person name="Babu N.S."/>
            <person name="Beckwith C.J."/>
            <person name="Beseler K.G."/>
            <person name="Brison A."/>
            <person name="Carone J.V."/>
            <person name="Caskin T.P."/>
            <person name="Diamond M."/>
            <person name="Durham M.E."/>
            <person name="Foxe J.M."/>
            <person name="Go M."/>
            <person name="Henderson B.A."/>
            <person name="Jones I.B."/>
            <person name="McGettigan J.A."/>
            <person name="Micheletti S.J."/>
            <person name="Nasrallah M.E."/>
            <person name="Ortiz D."/>
            <person name="Piller C.R."/>
            <person name="Privatt S.R."/>
            <person name="Schneider S.L."/>
            <person name="Sharp S."/>
            <person name="Smith T.C."/>
            <person name="Stanton J.D."/>
            <person name="Ullery H.E."/>
            <person name="Wilson R.J."/>
            <person name="Serrano M.G."/>
            <person name="Buck G."/>
            <person name="Lee V."/>
            <person name="Wang Y."/>
            <person name="Carvalho R."/>
            <person name="Voegtly L."/>
            <person name="Shi R."/>
            <person name="Duckworth R."/>
            <person name="Johnson A."/>
            <person name="Loviza R."/>
            <person name="Walstead R."/>
            <person name="Shah Z."/>
            <person name="Kiflezghi M."/>
            <person name="Wade K."/>
            <person name="Ball S.L."/>
            <person name="Bradley K.W."/>
            <person name="Asai D.J."/>
            <person name="Bowman C.A."/>
            <person name="Russell D.A."/>
            <person name="Pope W.H."/>
            <person name="Jacobs-Sera D."/>
            <person name="Hendrix R.W."/>
            <person name="Hatfull G.F."/>
        </authorList>
    </citation>
    <scope>NUCLEOTIDE SEQUENCE [LARGE SCALE GENOMIC DNA]</scope>
    <source>
        <strain evidence="8 9">DSM 27648</strain>
    </source>
</reference>
<accession>A0A0K1PMZ6</accession>
<feature type="transmembrane region" description="Helical" evidence="6">
    <location>
        <begin position="85"/>
        <end position="102"/>
    </location>
</feature>
<dbReference type="Proteomes" id="UP000064967">
    <property type="component" value="Chromosome"/>
</dbReference>
<dbReference type="AlphaFoldDB" id="A0A0K1PMZ6"/>
<dbReference type="KEGG" id="llu:AKJ09_01579"/>
<keyword evidence="9" id="KW-1185">Reference proteome</keyword>
<evidence type="ECO:0000256" key="1">
    <source>
        <dbReference type="ARBA" id="ARBA00004141"/>
    </source>
</evidence>
<feature type="transmembrane region" description="Helical" evidence="6">
    <location>
        <begin position="122"/>
        <end position="137"/>
    </location>
</feature>
<feature type="transmembrane region" description="Helical" evidence="6">
    <location>
        <begin position="268"/>
        <end position="286"/>
    </location>
</feature>
<feature type="transmembrane region" description="Helical" evidence="6">
    <location>
        <begin position="43"/>
        <end position="65"/>
    </location>
</feature>
<evidence type="ECO:0000256" key="2">
    <source>
        <dbReference type="ARBA" id="ARBA00022692"/>
    </source>
</evidence>
<evidence type="ECO:0000256" key="5">
    <source>
        <dbReference type="SAM" id="MobiDB-lite"/>
    </source>
</evidence>
<feature type="transmembrane region" description="Helical" evidence="6">
    <location>
        <begin position="143"/>
        <end position="160"/>
    </location>
</feature>
<feature type="transmembrane region" description="Helical" evidence="6">
    <location>
        <begin position="298"/>
        <end position="319"/>
    </location>
</feature>
<proteinExistence type="predicted"/>
<evidence type="ECO:0000259" key="7">
    <source>
        <dbReference type="Pfam" id="PF01699"/>
    </source>
</evidence>
<feature type="domain" description="Sodium/calcium exchanger membrane region" evidence="7">
    <location>
        <begin position="14"/>
        <end position="160"/>
    </location>
</feature>
<comment type="subcellular location">
    <subcellularLocation>
        <location evidence="1">Membrane</location>
        <topology evidence="1">Multi-pass membrane protein</topology>
    </subcellularLocation>
</comment>
<dbReference type="GO" id="GO:0016020">
    <property type="term" value="C:membrane"/>
    <property type="evidence" value="ECO:0007669"/>
    <property type="project" value="UniProtKB-SubCell"/>
</dbReference>
<dbReference type="GO" id="GO:0055085">
    <property type="term" value="P:transmembrane transport"/>
    <property type="evidence" value="ECO:0007669"/>
    <property type="project" value="InterPro"/>
</dbReference>
<dbReference type="PATRIC" id="fig|1391654.3.peg.1594"/>
<protein>
    <recommendedName>
        <fullName evidence="7">Sodium/calcium exchanger membrane region domain-containing protein</fullName>
    </recommendedName>
</protein>
<evidence type="ECO:0000256" key="4">
    <source>
        <dbReference type="ARBA" id="ARBA00023136"/>
    </source>
</evidence>
<dbReference type="Gene3D" id="1.20.1420.30">
    <property type="entry name" value="NCX, central ion-binding region"/>
    <property type="match status" value="2"/>
</dbReference>
<sequence length="396" mass="42352">MRLAGVALSPAHAIVVFGAAVVAASFLLAWAAEVAQLDISASFATALLALIAVLPEYAVDLYFAYTAGHRPAYAAYAAANMTGSNRLLIGIGWPLVAILFAVGLRKRREPRRPVVLRPRRRLELGFLAVAGLYALLIPVKRSLSIVDAVVLLALFGGYLWRTSRQEQEEPELHGTPAEIGQLAAPIRRTVVVAFFVGAAALIALAAKPFADGLVHGGRQLGVDEFLLVQWLAPLSSEAPELIVAGILALRGNDESALGTLLSSKVNQWTLLVGSLPIAHAFGGGGLSLPLDARQNEEFLLTAAQALFALALLLGLRLRALEAVLLFVTFAAQFFFPQEGVRLVFAGVYGLLALVLLALRWKSIGPTFRALLRNPEDAPSAPSPPRRELDYSRPPRA</sequence>
<name>A0A0K1PMZ6_9BACT</name>
<keyword evidence="3 6" id="KW-1133">Transmembrane helix</keyword>
<feature type="compositionally biased region" description="Basic and acidic residues" evidence="5">
    <location>
        <begin position="384"/>
        <end position="396"/>
    </location>
</feature>
<dbReference type="InterPro" id="IPR004837">
    <property type="entry name" value="NaCa_Exmemb"/>
</dbReference>
<evidence type="ECO:0000313" key="8">
    <source>
        <dbReference type="EMBL" id="AKU94915.1"/>
    </source>
</evidence>
<evidence type="ECO:0000256" key="3">
    <source>
        <dbReference type="ARBA" id="ARBA00022989"/>
    </source>
</evidence>
<keyword evidence="2 6" id="KW-0812">Transmembrane</keyword>
<feature type="transmembrane region" description="Helical" evidence="6">
    <location>
        <begin position="190"/>
        <end position="210"/>
    </location>
</feature>
<dbReference type="Pfam" id="PF01699">
    <property type="entry name" value="Na_Ca_ex"/>
    <property type="match status" value="2"/>
</dbReference>
<dbReference type="EMBL" id="CP012333">
    <property type="protein sequence ID" value="AKU94915.1"/>
    <property type="molecule type" value="Genomic_DNA"/>
</dbReference>
<evidence type="ECO:0000313" key="9">
    <source>
        <dbReference type="Proteomes" id="UP000064967"/>
    </source>
</evidence>
<feature type="domain" description="Sodium/calcium exchanger membrane region" evidence="7">
    <location>
        <begin position="192"/>
        <end position="334"/>
    </location>
</feature>
<feature type="region of interest" description="Disordered" evidence="5">
    <location>
        <begin position="374"/>
        <end position="396"/>
    </location>
</feature>
<feature type="transmembrane region" description="Helical" evidence="6">
    <location>
        <begin position="339"/>
        <end position="358"/>
    </location>
</feature>